<accession>A0A285F3A1</accession>
<comment type="pathway">
    <text evidence="2">Carbohydrate biosynthesis; gluconeogenesis.</text>
</comment>
<evidence type="ECO:0000256" key="5">
    <source>
        <dbReference type="ARBA" id="ARBA00022485"/>
    </source>
</evidence>
<evidence type="ECO:0000256" key="4">
    <source>
        <dbReference type="ARBA" id="ARBA00022432"/>
    </source>
</evidence>
<evidence type="ECO:0000256" key="11">
    <source>
        <dbReference type="RuleBase" id="RU366059"/>
    </source>
</evidence>
<dbReference type="EC" id="4.3.1.17" evidence="11"/>
<comment type="catalytic activity">
    <reaction evidence="10 11">
        <text>L-serine = pyruvate + NH4(+)</text>
        <dbReference type="Rhea" id="RHEA:19169"/>
        <dbReference type="ChEBI" id="CHEBI:15361"/>
        <dbReference type="ChEBI" id="CHEBI:28938"/>
        <dbReference type="ChEBI" id="CHEBI:33384"/>
        <dbReference type="EC" id="4.3.1.17"/>
    </reaction>
</comment>
<keyword evidence="5 11" id="KW-0004">4Fe-4S</keyword>
<sequence length="292" mass="29801">MYNFNRLSELIELAKKEQLSIVDIIIGREQELTNKSRGEIRAKMAKALTVMRESVEIGLSEDIKSTSGLSGGDAKLLIEAQKKGATVTGTLLSSAIAKAIAVAEVNAAMGRIVAVPTAGSCGILPGALLAVAEAKDLDDEAIIDGLFVASGIGLIIAKQATVSGAEGGCQAECGSAAAMAAGAIVYMLEGKEEQVLDAVAIALKNVLGLVCDPVAGLVEVPCIKRNAGGATNSLMAAELALAGIKSHIPADEVIIAMKKIGQALAPQLKETSLGGLAVTPTGCKLKDEILSK</sequence>
<evidence type="ECO:0000256" key="7">
    <source>
        <dbReference type="ARBA" id="ARBA00023004"/>
    </source>
</evidence>
<dbReference type="RefSeq" id="WP_097016190.1">
    <property type="nucleotide sequence ID" value="NZ_OBDZ01000001.1"/>
</dbReference>
<keyword evidence="8 11" id="KW-0411">Iron-sulfur</keyword>
<dbReference type="InterPro" id="IPR036148">
    <property type="entry name" value="MmgE/PrpD_sf"/>
</dbReference>
<dbReference type="InterPro" id="IPR051318">
    <property type="entry name" value="Fe-S_L-Ser"/>
</dbReference>
<keyword evidence="4 11" id="KW-0312">Gluconeogenesis</keyword>
<dbReference type="OrthoDB" id="9805537at2"/>
<dbReference type="Pfam" id="PF03313">
    <property type="entry name" value="SDH_alpha"/>
    <property type="match status" value="1"/>
</dbReference>
<keyword evidence="14" id="KW-1185">Reference proteome</keyword>
<evidence type="ECO:0000313" key="14">
    <source>
        <dbReference type="Proteomes" id="UP000219573"/>
    </source>
</evidence>
<dbReference type="STRING" id="1413210.U472_10360"/>
<dbReference type="PANTHER" id="PTHR30182:SF1">
    <property type="entry name" value="L-SERINE DEHYDRATASE 1"/>
    <property type="match status" value="1"/>
</dbReference>
<dbReference type="InterPro" id="IPR004642">
    <property type="entry name" value="Ser_deHydtase_asu"/>
</dbReference>
<evidence type="ECO:0000313" key="13">
    <source>
        <dbReference type="EMBL" id="SNY05800.1"/>
    </source>
</evidence>
<dbReference type="GO" id="GO:0006094">
    <property type="term" value="P:gluconeogenesis"/>
    <property type="evidence" value="ECO:0007669"/>
    <property type="project" value="UniProtKB-KW"/>
</dbReference>
<keyword evidence="7 11" id="KW-0408">Iron</keyword>
<proteinExistence type="inferred from homology"/>
<keyword evidence="6 11" id="KW-0479">Metal-binding</keyword>
<keyword evidence="9 11" id="KW-0456">Lyase</keyword>
<evidence type="ECO:0000256" key="2">
    <source>
        <dbReference type="ARBA" id="ARBA00004742"/>
    </source>
</evidence>
<dbReference type="SUPFAM" id="SSF103378">
    <property type="entry name" value="2-methylcitrate dehydratase PrpD"/>
    <property type="match status" value="1"/>
</dbReference>
<feature type="domain" description="Serine dehydratase-like alpha subunit" evidence="12">
    <location>
        <begin position="16"/>
        <end position="277"/>
    </location>
</feature>
<dbReference type="GO" id="GO:0003941">
    <property type="term" value="F:L-serine ammonia-lyase activity"/>
    <property type="evidence" value="ECO:0007669"/>
    <property type="project" value="UniProtKB-UniRule"/>
</dbReference>
<comment type="cofactor">
    <cofactor evidence="1 11">
        <name>[4Fe-4S] cluster</name>
        <dbReference type="ChEBI" id="CHEBI:49883"/>
    </cofactor>
</comment>
<gene>
    <name evidence="13" type="ORF">SAMN06265827_101146</name>
</gene>
<dbReference type="GO" id="GO:0046872">
    <property type="term" value="F:metal ion binding"/>
    <property type="evidence" value="ECO:0007669"/>
    <property type="project" value="UniProtKB-KW"/>
</dbReference>
<evidence type="ECO:0000256" key="8">
    <source>
        <dbReference type="ARBA" id="ARBA00023014"/>
    </source>
</evidence>
<dbReference type="AlphaFoldDB" id="A0A285F3A1"/>
<dbReference type="EMBL" id="OBDZ01000001">
    <property type="protein sequence ID" value="SNY05800.1"/>
    <property type="molecule type" value="Genomic_DNA"/>
</dbReference>
<reference evidence="14" key="1">
    <citation type="submission" date="2017-09" db="EMBL/GenBank/DDBJ databases">
        <authorList>
            <person name="Varghese N."/>
            <person name="Submissions S."/>
        </authorList>
    </citation>
    <scope>NUCLEOTIDE SEQUENCE [LARGE SCALE GENOMIC DNA]</scope>
    <source>
        <strain evidence="14">MSL47</strain>
    </source>
</reference>
<evidence type="ECO:0000256" key="6">
    <source>
        <dbReference type="ARBA" id="ARBA00022723"/>
    </source>
</evidence>
<comment type="similarity">
    <text evidence="3 11">Belongs to the iron-sulfur dependent L-serine dehydratase family.</text>
</comment>
<dbReference type="InterPro" id="IPR005130">
    <property type="entry name" value="Ser_deHydtase-like_asu"/>
</dbReference>
<protein>
    <recommendedName>
        <fullName evidence="11">L-serine dehydratase</fullName>
        <ecNumber evidence="11">4.3.1.17</ecNumber>
    </recommendedName>
</protein>
<dbReference type="Proteomes" id="UP000219573">
    <property type="component" value="Unassembled WGS sequence"/>
</dbReference>
<evidence type="ECO:0000256" key="10">
    <source>
        <dbReference type="ARBA" id="ARBA00049406"/>
    </source>
</evidence>
<evidence type="ECO:0000256" key="9">
    <source>
        <dbReference type="ARBA" id="ARBA00023239"/>
    </source>
</evidence>
<organism evidence="13 14">
    <name type="scientific">Orenia metallireducens</name>
    <dbReference type="NCBI Taxonomy" id="1413210"/>
    <lineage>
        <taxon>Bacteria</taxon>
        <taxon>Bacillati</taxon>
        <taxon>Bacillota</taxon>
        <taxon>Clostridia</taxon>
        <taxon>Halanaerobiales</taxon>
        <taxon>Halobacteroidaceae</taxon>
        <taxon>Orenia</taxon>
    </lineage>
</organism>
<evidence type="ECO:0000256" key="1">
    <source>
        <dbReference type="ARBA" id="ARBA00001966"/>
    </source>
</evidence>
<dbReference type="PANTHER" id="PTHR30182">
    <property type="entry name" value="L-SERINE DEHYDRATASE"/>
    <property type="match status" value="1"/>
</dbReference>
<evidence type="ECO:0000259" key="12">
    <source>
        <dbReference type="Pfam" id="PF03313"/>
    </source>
</evidence>
<dbReference type="GO" id="GO:0051539">
    <property type="term" value="F:4 iron, 4 sulfur cluster binding"/>
    <property type="evidence" value="ECO:0007669"/>
    <property type="project" value="UniProtKB-UniRule"/>
</dbReference>
<evidence type="ECO:0000256" key="3">
    <source>
        <dbReference type="ARBA" id="ARBA00008636"/>
    </source>
</evidence>
<name>A0A285F3A1_9FIRM</name>
<dbReference type="NCBIfam" id="TIGR00718">
    <property type="entry name" value="sda_alpha"/>
    <property type="match status" value="1"/>
</dbReference>